<dbReference type="CDD" id="cd13399">
    <property type="entry name" value="Slt35-like"/>
    <property type="match status" value="1"/>
</dbReference>
<dbReference type="InterPro" id="IPR023346">
    <property type="entry name" value="Lysozyme-like_dom_sf"/>
</dbReference>
<dbReference type="EMBL" id="CP045810">
    <property type="protein sequence ID" value="QHN39163.1"/>
    <property type="molecule type" value="Genomic_DNA"/>
</dbReference>
<feature type="compositionally biased region" description="Basic and acidic residues" evidence="1">
    <location>
        <begin position="300"/>
        <end position="313"/>
    </location>
</feature>
<feature type="compositionally biased region" description="Low complexity" evidence="1">
    <location>
        <begin position="345"/>
        <end position="355"/>
    </location>
</feature>
<feature type="compositionally biased region" description="Low complexity" evidence="1">
    <location>
        <begin position="316"/>
        <end position="329"/>
    </location>
</feature>
<feature type="compositionally biased region" description="Low complexity" evidence="1">
    <location>
        <begin position="426"/>
        <end position="441"/>
    </location>
</feature>
<protein>
    <submittedName>
        <fullName evidence="2">Murein transglycosylase</fullName>
    </submittedName>
</protein>
<evidence type="ECO:0000256" key="1">
    <source>
        <dbReference type="SAM" id="MobiDB-lite"/>
    </source>
</evidence>
<dbReference type="PANTHER" id="PTHR30163:SF8">
    <property type="entry name" value="LYTIC MUREIN TRANSGLYCOSYLASE"/>
    <property type="match status" value="1"/>
</dbReference>
<dbReference type="AlphaFoldDB" id="A0A857M9V7"/>
<dbReference type="InterPro" id="IPR043426">
    <property type="entry name" value="MltB-like"/>
</dbReference>
<dbReference type="Gene3D" id="1.10.530.10">
    <property type="match status" value="1"/>
</dbReference>
<feature type="region of interest" description="Disordered" evidence="1">
    <location>
        <begin position="276"/>
        <end position="333"/>
    </location>
</feature>
<sequence length="441" mass="45693">MSPLFRKSRGPSRRRISRRSLAVGTGSVLVGAMVLGAASSSAHSTALDPVAEQQPTVIAPAFEIAPGTATALSGFAPPALTNITTGTGVAPQFRTTVDLPSGPLGIPGVVLKAYKLAATRVGSESPQCKLPWFLLAGIGRIESNHAGNGSVDAYGTTINPIAGPVLDGTLAGNQVIRDTDGGRIDGDAGHDRAMGPMQFIPSTWASWGSDANGDGKADPNNVFDATYSAGRYLCAGVTDIMNERNKIAAVLRYNHSMEYVANVLSWAVAYSTGVMPTNPIPEPKRPTSSTSSSKKRKPGHSRDRSASESRKPGDPSVPSTAPSTSTTPTQQCVVRGVCLPPGITIPGLPIPGQQQKKTPVPGRPSVTTTTISPAPKAPGARQPERPGTTGSPKRSAVRQQSVPEKTVASQRAGAPKKASTPAKNRIPTTTIPTTTITLAPR</sequence>
<evidence type="ECO:0000313" key="2">
    <source>
        <dbReference type="EMBL" id="QHN39163.1"/>
    </source>
</evidence>
<name>A0A857M9V7_9ACTN</name>
<dbReference type="RefSeq" id="WP_083836954.1">
    <property type="nucleotide sequence ID" value="NZ_CP045804.1"/>
</dbReference>
<dbReference type="Pfam" id="PF13406">
    <property type="entry name" value="SLT_2"/>
    <property type="match status" value="1"/>
</dbReference>
<dbReference type="SUPFAM" id="SSF53955">
    <property type="entry name" value="Lysozyme-like"/>
    <property type="match status" value="1"/>
</dbReference>
<proteinExistence type="predicted"/>
<dbReference type="PANTHER" id="PTHR30163">
    <property type="entry name" value="MEMBRANE-BOUND LYTIC MUREIN TRANSGLYCOSYLASE B"/>
    <property type="match status" value="1"/>
</dbReference>
<organism evidence="2">
    <name type="scientific">Gordonia amarae</name>
    <dbReference type="NCBI Taxonomy" id="36821"/>
    <lineage>
        <taxon>Bacteria</taxon>
        <taxon>Bacillati</taxon>
        <taxon>Actinomycetota</taxon>
        <taxon>Actinomycetes</taxon>
        <taxon>Mycobacteriales</taxon>
        <taxon>Gordoniaceae</taxon>
        <taxon>Gordonia</taxon>
    </lineage>
</organism>
<dbReference type="InterPro" id="IPR031304">
    <property type="entry name" value="SLT_2"/>
</dbReference>
<feature type="region of interest" description="Disordered" evidence="1">
    <location>
        <begin position="345"/>
        <end position="441"/>
    </location>
</feature>
<dbReference type="GO" id="GO:0009253">
    <property type="term" value="P:peptidoglycan catabolic process"/>
    <property type="evidence" value="ECO:0007669"/>
    <property type="project" value="TreeGrafter"/>
</dbReference>
<reference evidence="2" key="1">
    <citation type="journal article" date="2021" name="Nat. Microbiol.">
        <title>Cocultivation of an ultrasmall environmental parasitic bacterium with lytic ability against bacteria associated with wastewater foams.</title>
        <authorList>
            <person name="Batinovic S."/>
            <person name="Rose J.J.A."/>
            <person name="Ratcliffe J."/>
            <person name="Seviour R.J."/>
            <person name="Petrovski S."/>
        </authorList>
    </citation>
    <scope>NUCLEOTIDE SEQUENCE</scope>
    <source>
        <strain evidence="2">CON44</strain>
    </source>
</reference>
<feature type="compositionally biased region" description="Polar residues" evidence="1">
    <location>
        <begin position="388"/>
        <end position="409"/>
    </location>
</feature>
<accession>A0A857M9V7</accession>
<gene>
    <name evidence="2" type="ORF">GII30_08250</name>
</gene>
<dbReference type="GO" id="GO:0008933">
    <property type="term" value="F:peptidoglycan lytic transglycosylase activity"/>
    <property type="evidence" value="ECO:0007669"/>
    <property type="project" value="TreeGrafter"/>
</dbReference>